<keyword evidence="2" id="KW-0488">Methylation</keyword>
<dbReference type="InterPro" id="IPR012902">
    <property type="entry name" value="N_methyl_site"/>
</dbReference>
<dbReference type="InterPro" id="IPR045584">
    <property type="entry name" value="Pilin-like"/>
</dbReference>
<organism evidence="7 8">
    <name type="scientific">Candidatus Kaiserbacteria bacterium CG10_big_fil_rev_8_21_14_0_10_44_10</name>
    <dbReference type="NCBI Taxonomy" id="1974606"/>
    <lineage>
        <taxon>Bacteria</taxon>
        <taxon>Candidatus Kaiseribacteriota</taxon>
    </lineage>
</organism>
<dbReference type="PRINTS" id="PR00813">
    <property type="entry name" value="BCTERIALGSPG"/>
</dbReference>
<dbReference type="Pfam" id="PF07963">
    <property type="entry name" value="N_methyl"/>
    <property type="match status" value="1"/>
</dbReference>
<keyword evidence="5 6" id="KW-0472">Membrane</keyword>
<evidence type="ECO:0000313" key="7">
    <source>
        <dbReference type="EMBL" id="PIR85586.1"/>
    </source>
</evidence>
<evidence type="ECO:0000256" key="3">
    <source>
        <dbReference type="ARBA" id="ARBA00022692"/>
    </source>
</evidence>
<protein>
    <submittedName>
        <fullName evidence="7">Uncharacterized protein</fullName>
    </submittedName>
</protein>
<keyword evidence="4 6" id="KW-1133">Transmembrane helix</keyword>
<dbReference type="Gene3D" id="3.30.700.10">
    <property type="entry name" value="Glycoprotein, Type 4 Pilin"/>
    <property type="match status" value="1"/>
</dbReference>
<keyword evidence="3 6" id="KW-0812">Transmembrane</keyword>
<dbReference type="AlphaFoldDB" id="A0A2H0UIQ9"/>
<dbReference type="InterPro" id="IPR000983">
    <property type="entry name" value="Bac_GSPG_pilin"/>
</dbReference>
<dbReference type="PANTHER" id="PTHR30093">
    <property type="entry name" value="GENERAL SECRETION PATHWAY PROTEIN G"/>
    <property type="match status" value="1"/>
</dbReference>
<dbReference type="PROSITE" id="PS00409">
    <property type="entry name" value="PROKAR_NTER_METHYL"/>
    <property type="match status" value="1"/>
</dbReference>
<accession>A0A2H0UIQ9</accession>
<comment type="subcellular location">
    <subcellularLocation>
        <location evidence="1">Membrane</location>
        <topology evidence="1">Single-pass membrane protein</topology>
    </subcellularLocation>
</comment>
<dbReference type="GO" id="GO:0015627">
    <property type="term" value="C:type II protein secretion system complex"/>
    <property type="evidence" value="ECO:0007669"/>
    <property type="project" value="InterPro"/>
</dbReference>
<dbReference type="SUPFAM" id="SSF54523">
    <property type="entry name" value="Pili subunits"/>
    <property type="match status" value="1"/>
</dbReference>
<gene>
    <name evidence="7" type="ORF">COU14_03625</name>
</gene>
<evidence type="ECO:0000256" key="4">
    <source>
        <dbReference type="ARBA" id="ARBA00022989"/>
    </source>
</evidence>
<dbReference type="EMBL" id="PFBG01000040">
    <property type="protein sequence ID" value="PIR85586.1"/>
    <property type="molecule type" value="Genomic_DNA"/>
</dbReference>
<evidence type="ECO:0000256" key="5">
    <source>
        <dbReference type="ARBA" id="ARBA00023136"/>
    </source>
</evidence>
<name>A0A2H0UIQ9_9BACT</name>
<dbReference type="GO" id="GO:0015628">
    <property type="term" value="P:protein secretion by the type II secretion system"/>
    <property type="evidence" value="ECO:0007669"/>
    <property type="project" value="InterPro"/>
</dbReference>
<dbReference type="GO" id="GO:0016020">
    <property type="term" value="C:membrane"/>
    <property type="evidence" value="ECO:0007669"/>
    <property type="project" value="UniProtKB-SubCell"/>
</dbReference>
<evidence type="ECO:0000313" key="8">
    <source>
        <dbReference type="Proteomes" id="UP000229612"/>
    </source>
</evidence>
<dbReference type="PANTHER" id="PTHR30093:SF44">
    <property type="entry name" value="TYPE II SECRETION SYSTEM CORE PROTEIN G"/>
    <property type="match status" value="1"/>
</dbReference>
<sequence>MKNRLKRGFTLIELLVVIAIIGILASVVLASLNSARDKGEDAAIKSNLNNIRAQAELFYDDNGDYDGVCLDTNVAQGVTAAGGECNSAVDGSGWAAFAPLSSASSSSYCVDSTGKAITTTTSITTGDTSCPAS</sequence>
<evidence type="ECO:0000256" key="2">
    <source>
        <dbReference type="ARBA" id="ARBA00022481"/>
    </source>
</evidence>
<reference evidence="8" key="1">
    <citation type="submission" date="2017-09" db="EMBL/GenBank/DDBJ databases">
        <title>Depth-based differentiation of microbial function through sediment-hosted aquifers and enrichment of novel symbionts in the deep terrestrial subsurface.</title>
        <authorList>
            <person name="Probst A.J."/>
            <person name="Ladd B."/>
            <person name="Jarett J.K."/>
            <person name="Geller-Mcgrath D.E."/>
            <person name="Sieber C.M.K."/>
            <person name="Emerson J.B."/>
            <person name="Anantharaman K."/>
            <person name="Thomas B.C."/>
            <person name="Malmstrom R."/>
            <person name="Stieglmeier M."/>
            <person name="Klingl A."/>
            <person name="Woyke T."/>
            <person name="Ryan C.M."/>
            <person name="Banfield J.F."/>
        </authorList>
    </citation>
    <scope>NUCLEOTIDE SEQUENCE [LARGE SCALE GENOMIC DNA]</scope>
</reference>
<dbReference type="NCBIfam" id="TIGR02532">
    <property type="entry name" value="IV_pilin_GFxxxE"/>
    <property type="match status" value="1"/>
</dbReference>
<evidence type="ECO:0000256" key="6">
    <source>
        <dbReference type="SAM" id="Phobius"/>
    </source>
</evidence>
<feature type="transmembrane region" description="Helical" evidence="6">
    <location>
        <begin position="12"/>
        <end position="32"/>
    </location>
</feature>
<comment type="caution">
    <text evidence="7">The sequence shown here is derived from an EMBL/GenBank/DDBJ whole genome shotgun (WGS) entry which is preliminary data.</text>
</comment>
<evidence type="ECO:0000256" key="1">
    <source>
        <dbReference type="ARBA" id="ARBA00004167"/>
    </source>
</evidence>
<dbReference type="Proteomes" id="UP000229612">
    <property type="component" value="Unassembled WGS sequence"/>
</dbReference>
<proteinExistence type="predicted"/>